<sequence>MPKFATPLSETQIRALQPREARYSVADGKGLVLEVMPTGKKVWRFRYTLNGRRQPMVTIGDYQLMSLRVARARALKYAEMVAEGLSPVSMARQDRGAEKRVDILRDAAELYVASEIARKSDEYRRATQRALDKDILPAIGHKAIAQVTTEDIQSICGAIKRRGSPQMALHTRNVVKRLYAFLIARHLAAANPADSIPARTVANQYGRTRVLSAAEIGVLLHATYTSDIRRPLKLALHLLVLTMASKSELIEATWREFDLDAGIWTVPAARASNGRERRICLSTQAATMLRELRESKASRTYIFPSTRGSGDHPIAKGTLNQALKTLGLQGEHFVLHDFRRTASSHLRALMQSTVGENGQGESDNAATHERNGCDPAQHEMQLWADFTDAQFTEDAHASVRLPRVVNVK</sequence>
<protein>
    <submittedName>
        <fullName evidence="1">Tyrosine-type recombinase/integrase</fullName>
    </submittedName>
</protein>
<evidence type="ECO:0000313" key="2">
    <source>
        <dbReference type="Proteomes" id="UP001558850"/>
    </source>
</evidence>
<dbReference type="Proteomes" id="UP001558850">
    <property type="component" value="Unassembled WGS sequence"/>
</dbReference>
<reference evidence="1" key="1">
    <citation type="submission" date="2024-07" db="EMBL/GenBank/DDBJ databases">
        <title>A survey of Mimosa microsymbionts across Brazilian biomes reveals a high diversity of Paraburkholderia nodulating endemic species, but also that Cupriavidus is common as a symbiont of widespread species.</title>
        <authorList>
            <person name="Rouws L."/>
            <person name="Barauna A."/>
            <person name="Beukes C."/>
            <person name="Rouws J.R.C."/>
            <person name="De Faria S.M."/>
            <person name="Gross E."/>
            <person name="Bueno Dos Reis Junior F."/>
            <person name="Simon M.F."/>
            <person name="Maluk M."/>
            <person name="Odee D.W."/>
            <person name="Kenicer G."/>
            <person name="Young J.P.W."/>
            <person name="Reis V.M."/>
            <person name="Zilli J."/>
            <person name="James E.K."/>
        </authorList>
    </citation>
    <scope>NUCLEOTIDE SEQUENCE</scope>
    <source>
        <strain evidence="1">EG181B</strain>
    </source>
</reference>
<name>A0ACC6TS37_9BURK</name>
<keyword evidence="2" id="KW-1185">Reference proteome</keyword>
<proteinExistence type="predicted"/>
<dbReference type="EMBL" id="JBFRCH010000001">
    <property type="protein sequence ID" value="MEX3930220.1"/>
    <property type="molecule type" value="Genomic_DNA"/>
</dbReference>
<gene>
    <name evidence="1" type="ORF">AB4Y32_00120</name>
</gene>
<comment type="caution">
    <text evidence="1">The sequence shown here is derived from an EMBL/GenBank/DDBJ whole genome shotgun (WGS) entry which is preliminary data.</text>
</comment>
<accession>A0ACC6TS37</accession>
<evidence type="ECO:0000313" key="1">
    <source>
        <dbReference type="EMBL" id="MEX3930220.1"/>
    </source>
</evidence>
<organism evidence="1 2">
    <name type="scientific">Paraburkholderia phymatum</name>
    <dbReference type="NCBI Taxonomy" id="148447"/>
    <lineage>
        <taxon>Bacteria</taxon>
        <taxon>Pseudomonadati</taxon>
        <taxon>Pseudomonadota</taxon>
        <taxon>Betaproteobacteria</taxon>
        <taxon>Burkholderiales</taxon>
        <taxon>Burkholderiaceae</taxon>
        <taxon>Paraburkholderia</taxon>
    </lineage>
</organism>